<dbReference type="EMBL" id="JAAIKB010000012">
    <property type="protein sequence ID" value="NGM23061.1"/>
    <property type="molecule type" value="Genomic_DNA"/>
</dbReference>
<dbReference type="InterPro" id="IPR002821">
    <property type="entry name" value="Hydantoinase_A"/>
</dbReference>
<dbReference type="Proteomes" id="UP000475385">
    <property type="component" value="Unassembled WGS sequence"/>
</dbReference>
<dbReference type="GO" id="GO:0006749">
    <property type="term" value="P:glutathione metabolic process"/>
    <property type="evidence" value="ECO:0007669"/>
    <property type="project" value="TreeGrafter"/>
</dbReference>
<dbReference type="Pfam" id="PF05378">
    <property type="entry name" value="Hydant_A_N"/>
    <property type="match status" value="1"/>
</dbReference>
<dbReference type="SUPFAM" id="SSF53067">
    <property type="entry name" value="Actin-like ATPase domain"/>
    <property type="match status" value="1"/>
</dbReference>
<dbReference type="AlphaFoldDB" id="A0A6M1LRK4"/>
<keyword evidence="5" id="KW-1185">Reference proteome</keyword>
<comment type="caution">
    <text evidence="4">The sequence shown here is derived from an EMBL/GenBank/DDBJ whole genome shotgun (WGS) entry which is preliminary data.</text>
</comment>
<proteinExistence type="predicted"/>
<dbReference type="InterPro" id="IPR043129">
    <property type="entry name" value="ATPase_NBD"/>
</dbReference>
<dbReference type="GO" id="GO:0005829">
    <property type="term" value="C:cytosol"/>
    <property type="evidence" value="ECO:0007669"/>
    <property type="project" value="TreeGrafter"/>
</dbReference>
<feature type="domain" description="Hydantoinase/oxoprolinase N-terminal" evidence="2">
    <location>
        <begin position="11"/>
        <end position="189"/>
    </location>
</feature>
<evidence type="ECO:0000259" key="1">
    <source>
        <dbReference type="Pfam" id="PF01968"/>
    </source>
</evidence>
<feature type="domain" description="Hydantoinase A/oxoprolinase" evidence="1">
    <location>
        <begin position="210"/>
        <end position="495"/>
    </location>
</feature>
<sequence length="691" mass="72198">MSVIALPGGLRIGVDSGGTFTDVCLWDGAAGRLSVWKVSSTPGDPSEAIATGIGQALAEAGRAGTEVAYFGHGTTVATNALIEGRGARTGMVTTRGFRDVIEIRRQMRPALYDLQARKPEPPAPRDLRLEVAERLRFDGSVETALDEDEARAAVRRLRDAGVEAVSICFLFGYLAPAHEAMVARLVAEEMPGAFVSTSHEVAPEFREYERFSTTTVNAALGPVMRGYLGRLAPRLAAMGVSATPHLTQSNGGVISAEAASRFPVRTVLSGPAAGVTGALAIGRAAGVPGVITFDMGGTSSDVALIDGGRPRMAVDVAVHGNPLRVPMLDIHTVGAGGGSIAFVDSGGLLKVGPRSAGAFPGPVCYGLGNEEPTVTDANLVLGVLNPTHLLGGRMAIDRARAEAAIARLGAPIGLDAMRTAQGIISVVTANMAKAIRVISVERGYDPRDYVLMAFGGAGPLHAARLARELGMARVLVPRNPGILCAMGLLLSDLRTHLSAGRMLPLSPDGLAGLREGFAGLEAQAASWFAQEGIAEADRATARAIDLRYEGQGHELMVDCPGGPLDEAALAEVTRRFEAAHKQVYGYASPEEPIRVVTLRLEATGRVPKADIAAHPPAATDVSDTIIGTRRVWLPEAGAVVDCPLHDRPRLGPGHRVAGPAVIEQMDSTTLLLPGQVATVDPWLNLMIEEAA</sequence>
<dbReference type="Pfam" id="PF19278">
    <property type="entry name" value="Hydant_A_C"/>
    <property type="match status" value="1"/>
</dbReference>
<evidence type="ECO:0000259" key="2">
    <source>
        <dbReference type="Pfam" id="PF05378"/>
    </source>
</evidence>
<dbReference type="GO" id="GO:0017168">
    <property type="term" value="F:5-oxoprolinase (ATP-hydrolyzing) activity"/>
    <property type="evidence" value="ECO:0007669"/>
    <property type="project" value="TreeGrafter"/>
</dbReference>
<dbReference type="Pfam" id="PF01968">
    <property type="entry name" value="Hydantoinase_A"/>
    <property type="match status" value="1"/>
</dbReference>
<dbReference type="InterPro" id="IPR049517">
    <property type="entry name" value="ACX-like_C"/>
</dbReference>
<evidence type="ECO:0000313" key="5">
    <source>
        <dbReference type="Proteomes" id="UP000475385"/>
    </source>
</evidence>
<dbReference type="InterPro" id="IPR045079">
    <property type="entry name" value="Oxoprolinase-like"/>
</dbReference>
<dbReference type="InterPro" id="IPR008040">
    <property type="entry name" value="Hydant_A_N"/>
</dbReference>
<evidence type="ECO:0000259" key="3">
    <source>
        <dbReference type="Pfam" id="PF19278"/>
    </source>
</evidence>
<accession>A0A6M1LRK4</accession>
<dbReference type="RefSeq" id="WP_164696974.1">
    <property type="nucleotide sequence ID" value="NZ_JAAIKB010000012.1"/>
</dbReference>
<reference evidence="4 5" key="1">
    <citation type="submission" date="2020-03" db="EMBL/GenBank/DDBJ databases">
        <title>Roseomonas stagni sp. nov., isolated from pond water in Japan.</title>
        <authorList>
            <person name="Furuhata K."/>
            <person name="Miyamoto H."/>
            <person name="Goto K."/>
        </authorList>
    </citation>
    <scope>NUCLEOTIDE SEQUENCE [LARGE SCALE GENOMIC DNA]</scope>
    <source>
        <strain evidence="4 5">PeD5</strain>
    </source>
</reference>
<organism evidence="4 5">
    <name type="scientific">Falsiroseomonas algicola</name>
    <dbReference type="NCBI Taxonomy" id="2716930"/>
    <lineage>
        <taxon>Bacteria</taxon>
        <taxon>Pseudomonadati</taxon>
        <taxon>Pseudomonadota</taxon>
        <taxon>Alphaproteobacteria</taxon>
        <taxon>Acetobacterales</taxon>
        <taxon>Roseomonadaceae</taxon>
        <taxon>Falsiroseomonas</taxon>
    </lineage>
</organism>
<dbReference type="PANTHER" id="PTHR11365">
    <property type="entry name" value="5-OXOPROLINASE RELATED"/>
    <property type="match status" value="1"/>
</dbReference>
<gene>
    <name evidence="4" type="ORF">G3576_23820</name>
</gene>
<dbReference type="PANTHER" id="PTHR11365:SF23">
    <property type="entry name" value="HYPOTHETICAL 5-OXOPROLINASE (EUROFUNG)-RELATED"/>
    <property type="match status" value="1"/>
</dbReference>
<evidence type="ECO:0000313" key="4">
    <source>
        <dbReference type="EMBL" id="NGM23061.1"/>
    </source>
</evidence>
<name>A0A6M1LRK4_9PROT</name>
<feature type="domain" description="Acetophenone carboxylase-like C-terminal" evidence="3">
    <location>
        <begin position="513"/>
        <end position="682"/>
    </location>
</feature>
<protein>
    <submittedName>
        <fullName evidence="4">Hydantoinase/oxoprolinase family protein</fullName>
    </submittedName>
</protein>